<gene>
    <name evidence="4 5" type="primary">LOC103513865</name>
</gene>
<sequence>MFMVASSVVLTVVVLNYHHRTADSHEMPDWIRFLFLQWIPWILCMQRPHKKITRKTIAMSNKMRELELKERTSKSLMANVLNIDDDFRHVTASSMSNSSNFIRSGKC</sequence>
<dbReference type="GO" id="GO:0006811">
    <property type="term" value="P:monoatomic ion transport"/>
    <property type="evidence" value="ECO:0007669"/>
    <property type="project" value="InterPro"/>
</dbReference>
<name>A0A1S4EHB4_DIACI</name>
<evidence type="ECO:0000313" key="5">
    <source>
        <dbReference type="RefSeq" id="XP_026682767.1"/>
    </source>
</evidence>
<accession>A0A1S4EHB4</accession>
<dbReference type="AlphaFoldDB" id="A0A1S4EHB4"/>
<dbReference type="SUPFAM" id="SSF90112">
    <property type="entry name" value="Neurotransmitter-gated ion-channel transmembrane pore"/>
    <property type="match status" value="1"/>
</dbReference>
<dbReference type="STRING" id="121845.A0A1S4EHB4"/>
<dbReference type="PaxDb" id="121845-A0A1S4EHB4"/>
<evidence type="ECO:0000313" key="4">
    <source>
        <dbReference type="RefSeq" id="XP_017301467.2"/>
    </source>
</evidence>
<keyword evidence="3" id="KW-1185">Reference proteome</keyword>
<dbReference type="InterPro" id="IPR036719">
    <property type="entry name" value="Neuro-gated_channel_TM_sf"/>
</dbReference>
<dbReference type="InterPro" id="IPR006029">
    <property type="entry name" value="Neurotrans-gated_channel_TM"/>
</dbReference>
<dbReference type="Gene3D" id="1.20.58.390">
    <property type="entry name" value="Neurotransmitter-gated ion-channel transmembrane domain"/>
    <property type="match status" value="1"/>
</dbReference>
<evidence type="ECO:0000259" key="2">
    <source>
        <dbReference type="Pfam" id="PF02932"/>
    </source>
</evidence>
<dbReference type="Proteomes" id="UP000079169">
    <property type="component" value="Unplaced"/>
</dbReference>
<feature type="chain" id="PRO_5044565988" evidence="1">
    <location>
        <begin position="25"/>
        <end position="107"/>
    </location>
</feature>
<evidence type="ECO:0000313" key="3">
    <source>
        <dbReference type="Proteomes" id="UP000079169"/>
    </source>
</evidence>
<organism evidence="3 4">
    <name type="scientific">Diaphorina citri</name>
    <name type="common">Asian citrus psyllid</name>
    <dbReference type="NCBI Taxonomy" id="121845"/>
    <lineage>
        <taxon>Eukaryota</taxon>
        <taxon>Metazoa</taxon>
        <taxon>Ecdysozoa</taxon>
        <taxon>Arthropoda</taxon>
        <taxon>Hexapoda</taxon>
        <taxon>Insecta</taxon>
        <taxon>Pterygota</taxon>
        <taxon>Neoptera</taxon>
        <taxon>Paraneoptera</taxon>
        <taxon>Hemiptera</taxon>
        <taxon>Sternorrhyncha</taxon>
        <taxon>Psylloidea</taxon>
        <taxon>Psyllidae</taxon>
        <taxon>Diaphorininae</taxon>
        <taxon>Diaphorina</taxon>
    </lineage>
</organism>
<dbReference type="InterPro" id="IPR038050">
    <property type="entry name" value="Neuro_actylchol_rec"/>
</dbReference>
<feature type="domain" description="Neurotransmitter-gated ion-channel transmembrane" evidence="2">
    <location>
        <begin position="1"/>
        <end position="82"/>
    </location>
</feature>
<dbReference type="KEGG" id="dci:103513865"/>
<dbReference type="RefSeq" id="XP_026682767.1">
    <property type="nucleotide sequence ID" value="XM_026826966.1"/>
</dbReference>
<protein>
    <submittedName>
        <fullName evidence="4 5">Acetylcholine receptor subunit alpha-type acr-16-like</fullName>
    </submittedName>
</protein>
<feature type="signal peptide" evidence="1">
    <location>
        <begin position="1"/>
        <end position="24"/>
    </location>
</feature>
<dbReference type="RefSeq" id="XP_017301467.2">
    <property type="nucleotide sequence ID" value="XM_017445978.2"/>
</dbReference>
<dbReference type="GeneID" id="103513865"/>
<reference evidence="4 5" key="1">
    <citation type="submission" date="2025-04" db="UniProtKB">
        <authorList>
            <consortium name="RefSeq"/>
        </authorList>
    </citation>
    <scope>IDENTIFICATION</scope>
</reference>
<evidence type="ECO:0000256" key="1">
    <source>
        <dbReference type="SAM" id="SignalP"/>
    </source>
</evidence>
<keyword evidence="1" id="KW-0732">Signal</keyword>
<proteinExistence type="predicted"/>
<dbReference type="Pfam" id="PF02932">
    <property type="entry name" value="Neur_chan_memb"/>
    <property type="match status" value="1"/>
</dbReference>
<dbReference type="GO" id="GO:0016020">
    <property type="term" value="C:membrane"/>
    <property type="evidence" value="ECO:0007669"/>
    <property type="project" value="InterPro"/>
</dbReference>